<evidence type="ECO:0000313" key="2">
    <source>
        <dbReference type="Proteomes" id="UP000464178"/>
    </source>
</evidence>
<evidence type="ECO:0000313" key="1">
    <source>
        <dbReference type="EMBL" id="VTR92848.1"/>
    </source>
</evidence>
<dbReference type="AlphaFoldDB" id="A0A6P2CUL4"/>
<gene>
    <name evidence="1" type="ORF">SOIL9_48660</name>
</gene>
<protein>
    <submittedName>
        <fullName evidence="1">Uncharacterized protein</fullName>
    </submittedName>
</protein>
<dbReference type="EMBL" id="LR593886">
    <property type="protein sequence ID" value="VTR92848.1"/>
    <property type="molecule type" value="Genomic_DNA"/>
</dbReference>
<sequence length="49" mass="5512">MVNGSTTYYSPAEGTYYRAPYTPASYPYAYPGNYSNGRSSRGLFGGWRR</sequence>
<accession>A0A6P2CUL4</accession>
<proteinExistence type="predicted"/>
<dbReference type="KEGG" id="gms:SOIL9_48660"/>
<dbReference type="Proteomes" id="UP000464178">
    <property type="component" value="Chromosome"/>
</dbReference>
<reference evidence="1 2" key="1">
    <citation type="submission" date="2019-05" db="EMBL/GenBank/DDBJ databases">
        <authorList>
            <consortium name="Science for Life Laboratories"/>
        </authorList>
    </citation>
    <scope>NUCLEOTIDE SEQUENCE [LARGE SCALE GENOMIC DNA]</scope>
    <source>
        <strain evidence="1">Soil9</strain>
    </source>
</reference>
<name>A0A6P2CUL4_9BACT</name>
<organism evidence="1 2">
    <name type="scientific">Gemmata massiliana</name>
    <dbReference type="NCBI Taxonomy" id="1210884"/>
    <lineage>
        <taxon>Bacteria</taxon>
        <taxon>Pseudomonadati</taxon>
        <taxon>Planctomycetota</taxon>
        <taxon>Planctomycetia</taxon>
        <taxon>Gemmatales</taxon>
        <taxon>Gemmataceae</taxon>
        <taxon>Gemmata</taxon>
    </lineage>
</organism>
<keyword evidence="2" id="KW-1185">Reference proteome</keyword>